<keyword evidence="1" id="KW-0472">Membrane</keyword>
<feature type="transmembrane region" description="Helical" evidence="1">
    <location>
        <begin position="20"/>
        <end position="39"/>
    </location>
</feature>
<keyword evidence="1" id="KW-1133">Transmembrane helix</keyword>
<evidence type="ECO:0000313" key="2">
    <source>
        <dbReference type="EMBL" id="MDP4486320.1"/>
    </source>
</evidence>
<evidence type="ECO:0000313" key="3">
    <source>
        <dbReference type="Proteomes" id="UP001242314"/>
    </source>
</evidence>
<evidence type="ECO:0008006" key="4">
    <source>
        <dbReference type="Google" id="ProtNLM"/>
    </source>
</evidence>
<name>A0ABT9GKA4_9GAMM</name>
<feature type="transmembrane region" description="Helical" evidence="1">
    <location>
        <begin position="60"/>
        <end position="80"/>
    </location>
</feature>
<comment type="caution">
    <text evidence="2">The sequence shown here is derived from an EMBL/GenBank/DDBJ whole genome shotgun (WGS) entry which is preliminary data.</text>
</comment>
<gene>
    <name evidence="2" type="ORF">QDH73_20165</name>
</gene>
<protein>
    <recommendedName>
        <fullName evidence="4">DUF304 domain-containing protein</fullName>
    </recommendedName>
</protein>
<reference evidence="2 3" key="1">
    <citation type="submission" date="2023-04" db="EMBL/GenBank/DDBJ databases">
        <title>Novel Pseudoalteromonas species isolated from Pacific coral.</title>
        <authorList>
            <person name="Videau P."/>
            <person name="Shlafstein M.D."/>
            <person name="Oline D.K."/>
            <person name="Strangman W.K."/>
            <person name="Hahnke R.L."/>
            <person name="Saw J.H."/>
            <person name="Ushijima B."/>
        </authorList>
    </citation>
    <scope>NUCLEOTIDE SEQUENCE [LARGE SCALE GENOMIC DNA]</scope>
    <source>
        <strain evidence="2 3">LMG 14908</strain>
    </source>
</reference>
<organism evidence="2 3">
    <name type="scientific">Pseudoalteromonas distincta</name>
    <dbReference type="NCBI Taxonomy" id="77608"/>
    <lineage>
        <taxon>Bacteria</taxon>
        <taxon>Pseudomonadati</taxon>
        <taxon>Pseudomonadota</taxon>
        <taxon>Gammaproteobacteria</taxon>
        <taxon>Alteromonadales</taxon>
        <taxon>Pseudoalteromonadaceae</taxon>
        <taxon>Pseudoalteromonas</taxon>
    </lineage>
</organism>
<keyword evidence="1" id="KW-0812">Transmembrane</keyword>
<evidence type="ECO:0000256" key="1">
    <source>
        <dbReference type="SAM" id="Phobius"/>
    </source>
</evidence>
<keyword evidence="3" id="KW-1185">Reference proteome</keyword>
<accession>A0ABT9GKA4</accession>
<dbReference type="Proteomes" id="UP001242314">
    <property type="component" value="Unassembled WGS sequence"/>
</dbReference>
<dbReference type="RefSeq" id="WP_039489691.1">
    <property type="nucleotide sequence ID" value="NZ_JASGWX010000032.1"/>
</dbReference>
<sequence length="160" mass="18859">MKFWRNSSTEHYPMWKAFLMYIWVIPGVPIGTFLGVYFLEARNRSDDELLLSLLNYRLDFTLVILFGVGFILWVWSIRALSKPVFQIHQNRLYFYGYGFFKDDIALDSLQEIRSYNLGPLGHLIDFKSKVGITFRSFAFLSNINRSKLEKFFEESGIKVT</sequence>
<proteinExistence type="predicted"/>
<dbReference type="EMBL" id="JASGWX010000032">
    <property type="protein sequence ID" value="MDP4486320.1"/>
    <property type="molecule type" value="Genomic_DNA"/>
</dbReference>